<dbReference type="PANTHER" id="PTHR10972:SF102">
    <property type="entry name" value="OXYSTEROL-BINDING PROTEIN"/>
    <property type="match status" value="1"/>
</dbReference>
<name>A0AAN6NAJ2_9PEZI</name>
<dbReference type="AlphaFoldDB" id="A0AAN6NAJ2"/>
<evidence type="ECO:0000256" key="1">
    <source>
        <dbReference type="ARBA" id="ARBA00008842"/>
    </source>
</evidence>
<dbReference type="PROSITE" id="PS01013">
    <property type="entry name" value="OSBP"/>
    <property type="match status" value="1"/>
</dbReference>
<dbReference type="SUPFAM" id="SSF144000">
    <property type="entry name" value="Oxysterol-binding protein-like"/>
    <property type="match status" value="1"/>
</dbReference>
<protein>
    <recommendedName>
        <fullName evidence="9">Oxysterol-binding protein</fullName>
    </recommendedName>
</protein>
<keyword evidence="4" id="KW-0446">Lipid-binding</keyword>
<dbReference type="FunFam" id="2.40.160.120:FF:000007">
    <property type="entry name" value="Oxysterol binding protein"/>
    <property type="match status" value="1"/>
</dbReference>
<evidence type="ECO:0000313" key="7">
    <source>
        <dbReference type="EMBL" id="KAK3942205.1"/>
    </source>
</evidence>
<sequence length="560" mass="62417">MMGLVSGRRRATSNANGPVNVLRSKEGGSRSSGDADAAEDDTLVVEPDQGNVLSHIISQLRPGADLSRVVLPTFILEPRSMLERITNFMCHPEMLLPIPKIDDPVERFVAVVKFYLSGWHIRPAGVKKPLNPILGEIFTCYWEFPDKTRGYYIAEQTSHHPPKSSYFYMVPDHHIRVDGTLKPRSKFLGNSAASMMEGTAILTILNRGKDKTRGERYILTQPNMYARGILFGKMKYELGDHSFVRCPELGLVADIDFKTKGWVGGTYNAIGGIIKNEKTGETLYELSGLWSEEMFIKDVKTGHKEMFFNALKSKPSPPLCRPLAEQEERESQRLWAKTVQAVKERNHELATDEKTKVEDVQREEAAKRANDGVEWHPRLFRRVRGGPGGPEEGEEDLEWIINAQIDAPTPEQRAAQIMAIYPIVKGQKVNQKNAIPPRGSIDASRHPSAEAPAKKGGDGDLIDFGQSEQASHPAQQQREQQPKPQQQQPPSPPVVEEQPPLDPSHKSTMDVQKMLAATGSPKNDGPLINFHKDMDKNLPAGGIKRVDTADSEDDFVDAEE</sequence>
<comment type="similarity">
    <text evidence="1 5">Belongs to the OSBP family.</text>
</comment>
<dbReference type="Gene3D" id="2.40.160.120">
    <property type="match status" value="1"/>
</dbReference>
<dbReference type="GO" id="GO:0032541">
    <property type="term" value="C:cortical endoplasmic reticulum"/>
    <property type="evidence" value="ECO:0007669"/>
    <property type="project" value="TreeGrafter"/>
</dbReference>
<evidence type="ECO:0000256" key="5">
    <source>
        <dbReference type="RuleBase" id="RU003844"/>
    </source>
</evidence>
<reference evidence="8" key="1">
    <citation type="journal article" date="2023" name="Mol. Phylogenet. Evol.">
        <title>Genome-scale phylogeny and comparative genomics of the fungal order Sordariales.</title>
        <authorList>
            <person name="Hensen N."/>
            <person name="Bonometti L."/>
            <person name="Westerberg I."/>
            <person name="Brannstrom I.O."/>
            <person name="Guillou S."/>
            <person name="Cros-Aarteil S."/>
            <person name="Calhoun S."/>
            <person name="Haridas S."/>
            <person name="Kuo A."/>
            <person name="Mondo S."/>
            <person name="Pangilinan J."/>
            <person name="Riley R."/>
            <person name="LaButti K."/>
            <person name="Andreopoulos B."/>
            <person name="Lipzen A."/>
            <person name="Chen C."/>
            <person name="Yan M."/>
            <person name="Daum C."/>
            <person name="Ng V."/>
            <person name="Clum A."/>
            <person name="Steindorff A."/>
            <person name="Ohm R.A."/>
            <person name="Martin F."/>
            <person name="Silar P."/>
            <person name="Natvig D.O."/>
            <person name="Lalanne C."/>
            <person name="Gautier V."/>
            <person name="Ament-Velasquez S.L."/>
            <person name="Kruys A."/>
            <person name="Hutchinson M.I."/>
            <person name="Powell A.J."/>
            <person name="Barry K."/>
            <person name="Miller A.N."/>
            <person name="Grigoriev I.V."/>
            <person name="Debuchy R."/>
            <person name="Gladieux P."/>
            <person name="Hiltunen Thoren M."/>
            <person name="Johannesson H."/>
        </authorList>
    </citation>
    <scope>NUCLEOTIDE SEQUENCE [LARGE SCALE GENOMIC DNA]</scope>
    <source>
        <strain evidence="8">CBS 340.73</strain>
    </source>
</reference>
<dbReference type="GO" id="GO:0005829">
    <property type="term" value="C:cytosol"/>
    <property type="evidence" value="ECO:0007669"/>
    <property type="project" value="TreeGrafter"/>
</dbReference>
<evidence type="ECO:0008006" key="9">
    <source>
        <dbReference type="Google" id="ProtNLM"/>
    </source>
</evidence>
<organism evidence="7 8">
    <name type="scientific">Diplogelasinospora grovesii</name>
    <dbReference type="NCBI Taxonomy" id="303347"/>
    <lineage>
        <taxon>Eukaryota</taxon>
        <taxon>Fungi</taxon>
        <taxon>Dikarya</taxon>
        <taxon>Ascomycota</taxon>
        <taxon>Pezizomycotina</taxon>
        <taxon>Sordariomycetes</taxon>
        <taxon>Sordariomycetidae</taxon>
        <taxon>Sordariales</taxon>
        <taxon>Diplogelasinosporaceae</taxon>
        <taxon>Diplogelasinospora</taxon>
    </lineage>
</organism>
<dbReference type="Proteomes" id="UP001303473">
    <property type="component" value="Unassembled WGS sequence"/>
</dbReference>
<gene>
    <name evidence="7" type="ORF">QBC46DRAFT_284709</name>
</gene>
<evidence type="ECO:0000256" key="2">
    <source>
        <dbReference type="ARBA" id="ARBA00022448"/>
    </source>
</evidence>
<dbReference type="InterPro" id="IPR000648">
    <property type="entry name" value="Oxysterol-bd"/>
</dbReference>
<evidence type="ECO:0000256" key="6">
    <source>
        <dbReference type="SAM" id="MobiDB-lite"/>
    </source>
</evidence>
<dbReference type="Gene3D" id="3.30.70.3490">
    <property type="match status" value="1"/>
</dbReference>
<dbReference type="FunFam" id="1.10.287.2720:FF:000001">
    <property type="entry name" value="Oxysterol-binding OBPalpha"/>
    <property type="match status" value="1"/>
</dbReference>
<feature type="compositionally biased region" description="Basic and acidic residues" evidence="6">
    <location>
        <begin position="443"/>
        <end position="458"/>
    </location>
</feature>
<dbReference type="GO" id="GO:0016020">
    <property type="term" value="C:membrane"/>
    <property type="evidence" value="ECO:0007669"/>
    <property type="project" value="TreeGrafter"/>
</dbReference>
<feature type="region of interest" description="Disordered" evidence="6">
    <location>
        <begin position="1"/>
        <end position="38"/>
    </location>
</feature>
<feature type="region of interest" description="Disordered" evidence="6">
    <location>
        <begin position="432"/>
        <end position="560"/>
    </location>
</feature>
<keyword evidence="3" id="KW-0445">Lipid transport</keyword>
<comment type="caution">
    <text evidence="7">The sequence shown here is derived from an EMBL/GenBank/DDBJ whole genome shotgun (WGS) entry which is preliminary data.</text>
</comment>
<accession>A0AAN6NAJ2</accession>
<dbReference type="Pfam" id="PF01237">
    <property type="entry name" value="Oxysterol_BP"/>
    <property type="match status" value="2"/>
</dbReference>
<evidence type="ECO:0000256" key="4">
    <source>
        <dbReference type="ARBA" id="ARBA00023121"/>
    </source>
</evidence>
<dbReference type="PANTHER" id="PTHR10972">
    <property type="entry name" value="OXYSTEROL-BINDING PROTEIN-RELATED"/>
    <property type="match status" value="1"/>
</dbReference>
<dbReference type="FunFam" id="3.30.70.3490:FF:000020">
    <property type="entry name" value="Oxysterol binding protein (Osh7), putative"/>
    <property type="match status" value="1"/>
</dbReference>
<feature type="compositionally biased region" description="Acidic residues" evidence="6">
    <location>
        <begin position="549"/>
        <end position="560"/>
    </location>
</feature>
<dbReference type="InterPro" id="IPR037239">
    <property type="entry name" value="OSBP_sf"/>
</dbReference>
<dbReference type="Gene3D" id="1.10.287.2720">
    <property type="match status" value="1"/>
</dbReference>
<keyword evidence="2" id="KW-0813">Transport</keyword>
<keyword evidence="8" id="KW-1185">Reference proteome</keyword>
<dbReference type="GO" id="GO:0006869">
    <property type="term" value="P:lipid transport"/>
    <property type="evidence" value="ECO:0007669"/>
    <property type="project" value="UniProtKB-KW"/>
</dbReference>
<dbReference type="GO" id="GO:0032934">
    <property type="term" value="F:sterol binding"/>
    <property type="evidence" value="ECO:0007669"/>
    <property type="project" value="TreeGrafter"/>
</dbReference>
<dbReference type="InterPro" id="IPR018494">
    <property type="entry name" value="Oxysterol-bd_CS"/>
</dbReference>
<evidence type="ECO:0000256" key="3">
    <source>
        <dbReference type="ARBA" id="ARBA00023055"/>
    </source>
</evidence>
<feature type="compositionally biased region" description="Low complexity" evidence="6">
    <location>
        <begin position="469"/>
        <end position="486"/>
    </location>
</feature>
<proteinExistence type="inferred from homology"/>
<dbReference type="EMBL" id="MU853776">
    <property type="protein sequence ID" value="KAK3942205.1"/>
    <property type="molecule type" value="Genomic_DNA"/>
</dbReference>
<evidence type="ECO:0000313" key="8">
    <source>
        <dbReference type="Proteomes" id="UP001303473"/>
    </source>
</evidence>